<dbReference type="GO" id="GO:0005829">
    <property type="term" value="C:cytosol"/>
    <property type="evidence" value="ECO:0007669"/>
    <property type="project" value="TreeGrafter"/>
</dbReference>
<keyword evidence="10" id="KW-1185">Reference proteome</keyword>
<feature type="domain" description="Adenosine deaminase" evidence="8">
    <location>
        <begin position="288"/>
        <end position="504"/>
    </location>
</feature>
<keyword evidence="6" id="KW-0862">Zinc</keyword>
<evidence type="ECO:0000256" key="3">
    <source>
        <dbReference type="ARBA" id="ARBA00012784"/>
    </source>
</evidence>
<evidence type="ECO:0000313" key="9">
    <source>
        <dbReference type="EMBL" id="OSX74054.1"/>
    </source>
</evidence>
<dbReference type="SUPFAM" id="SSF51556">
    <property type="entry name" value="Metallo-dependent hydrolases"/>
    <property type="match status" value="1"/>
</dbReference>
<dbReference type="InterPro" id="IPR001365">
    <property type="entry name" value="A_deaminase_dom"/>
</dbReference>
<dbReference type="Pfam" id="PF00962">
    <property type="entry name" value="A_deaminase"/>
    <property type="match status" value="1"/>
</dbReference>
<evidence type="ECO:0000256" key="4">
    <source>
        <dbReference type="ARBA" id="ARBA00022723"/>
    </source>
</evidence>
<dbReference type="Proteomes" id="UP000218209">
    <property type="component" value="Unassembled WGS sequence"/>
</dbReference>
<evidence type="ECO:0000256" key="7">
    <source>
        <dbReference type="SAM" id="SignalP"/>
    </source>
</evidence>
<sequence length="518" mass="57251">MISTAIGAAAVLVAAVAVAASSVVSPAYGAAGVTLDDRVAHAHWRYRDSGKVLSNRVNVQDGVMMRGEWERRLKATNPRLVMRKVDVVALKVRQTLQVIVARNKARRQSRIKLDAFRRNAAKVKAFCAAMPRVAILHVHPSGTRDLKTIKEMLTELNPLVNGSLIIEEANDGVLTTLYPNEVTALAALPVQRYSKFGAAGKRVIEELFFLPRKPETHSFTRFEALFTIGDLLLEQDESKDVYVEEKTFLDFAKRAVRLGLSYVEFTKVEIPPTRKALNRFGELKALIKKETGMTANFVFAFVRTIEPTSLNRGWARDLVNLTTTAEENSLRGIDLLANEVGTPALEKAQGIYMPVAAARQAGETRLKSTMHAGELGDPRNVRDAMIMGAERIGHGVLLREDPVAIEFARRTKVGIVCSLVSNRLLRVQANYRTHPFLRFLRLGIPVSLSTDDEGMFRTDIANECEVAVSNTDVQYSEMVALSRNAVLESFAGSTTKARLLATLAQELKAFEASFKRTG</sequence>
<dbReference type="GO" id="GO:0046872">
    <property type="term" value="F:metal ion binding"/>
    <property type="evidence" value="ECO:0007669"/>
    <property type="project" value="UniProtKB-KW"/>
</dbReference>
<dbReference type="OrthoDB" id="272271at2759"/>
<reference evidence="9 10" key="1">
    <citation type="submission" date="2017-03" db="EMBL/GenBank/DDBJ databases">
        <title>WGS assembly of Porphyra umbilicalis.</title>
        <authorList>
            <person name="Brawley S.H."/>
            <person name="Blouin N.A."/>
            <person name="Ficko-Blean E."/>
            <person name="Wheeler G.L."/>
            <person name="Lohr M."/>
            <person name="Goodson H.V."/>
            <person name="Jenkins J.W."/>
            <person name="Blaby-Haas C.E."/>
            <person name="Helliwell K.E."/>
            <person name="Chan C."/>
            <person name="Marriage T."/>
            <person name="Bhattacharya D."/>
            <person name="Klein A.S."/>
            <person name="Badis Y."/>
            <person name="Brodie J."/>
            <person name="Cao Y."/>
            <person name="Collen J."/>
            <person name="Dittami S.M."/>
            <person name="Gachon C.M."/>
            <person name="Green B.R."/>
            <person name="Karpowicz S."/>
            <person name="Kim J.W."/>
            <person name="Kudahl U."/>
            <person name="Lin S."/>
            <person name="Michel G."/>
            <person name="Mittag M."/>
            <person name="Olson B.J."/>
            <person name="Pangilinan J."/>
            <person name="Peng Y."/>
            <person name="Qiu H."/>
            <person name="Shu S."/>
            <person name="Singer J.T."/>
            <person name="Smith A.G."/>
            <person name="Sprecher B.N."/>
            <person name="Wagner V."/>
            <person name="Wang W."/>
            <person name="Wang Z.-Y."/>
            <person name="Yan J."/>
            <person name="Yarish C."/>
            <person name="Zoeuner-Riek S."/>
            <person name="Zhuang Y."/>
            <person name="Zou Y."/>
            <person name="Lindquist E.A."/>
            <person name="Grimwood J."/>
            <person name="Barry K."/>
            <person name="Rokhsar D.S."/>
            <person name="Schmutz J."/>
            <person name="Stiller J.W."/>
            <person name="Grossman A.R."/>
            <person name="Prochnik S.E."/>
        </authorList>
    </citation>
    <scope>NUCLEOTIDE SEQUENCE [LARGE SCALE GENOMIC DNA]</scope>
    <source>
        <strain evidence="9">4086291</strain>
    </source>
</reference>
<protein>
    <recommendedName>
        <fullName evidence="3">adenosine deaminase</fullName>
        <ecNumber evidence="3">3.5.4.4</ecNumber>
    </recommendedName>
</protein>
<keyword evidence="4" id="KW-0479">Metal-binding</keyword>
<keyword evidence="5" id="KW-0378">Hydrolase</keyword>
<comment type="cofactor">
    <cofactor evidence="1">
        <name>Zn(2+)</name>
        <dbReference type="ChEBI" id="CHEBI:29105"/>
    </cofactor>
</comment>
<dbReference type="Gene3D" id="3.20.20.140">
    <property type="entry name" value="Metal-dependent hydrolases"/>
    <property type="match status" value="1"/>
</dbReference>
<evidence type="ECO:0000256" key="2">
    <source>
        <dbReference type="ARBA" id="ARBA00006676"/>
    </source>
</evidence>
<proteinExistence type="inferred from homology"/>
<dbReference type="GO" id="GO:0046103">
    <property type="term" value="P:inosine biosynthetic process"/>
    <property type="evidence" value="ECO:0007669"/>
    <property type="project" value="TreeGrafter"/>
</dbReference>
<feature type="chain" id="PRO_5012439947" description="adenosine deaminase" evidence="7">
    <location>
        <begin position="21"/>
        <end position="518"/>
    </location>
</feature>
<evidence type="ECO:0000256" key="1">
    <source>
        <dbReference type="ARBA" id="ARBA00001947"/>
    </source>
</evidence>
<feature type="signal peptide" evidence="7">
    <location>
        <begin position="1"/>
        <end position="20"/>
    </location>
</feature>
<dbReference type="GO" id="GO:0043103">
    <property type="term" value="P:hypoxanthine salvage"/>
    <property type="evidence" value="ECO:0007669"/>
    <property type="project" value="TreeGrafter"/>
</dbReference>
<dbReference type="EMBL" id="KV918966">
    <property type="protein sequence ID" value="OSX74054.1"/>
    <property type="molecule type" value="Genomic_DNA"/>
</dbReference>
<comment type="similarity">
    <text evidence="2">Belongs to the metallo-dependent hydrolases superfamily. Adenosine and AMP deaminases family.</text>
</comment>
<dbReference type="EC" id="3.5.4.4" evidence="3"/>
<dbReference type="PANTHER" id="PTHR11409">
    <property type="entry name" value="ADENOSINE DEAMINASE"/>
    <property type="match status" value="1"/>
</dbReference>
<dbReference type="PANTHER" id="PTHR11409:SF43">
    <property type="entry name" value="ADENOSINE DEAMINASE"/>
    <property type="match status" value="1"/>
</dbReference>
<organism evidence="9 10">
    <name type="scientific">Porphyra umbilicalis</name>
    <name type="common">Purple laver</name>
    <name type="synonym">Red alga</name>
    <dbReference type="NCBI Taxonomy" id="2786"/>
    <lineage>
        <taxon>Eukaryota</taxon>
        <taxon>Rhodophyta</taxon>
        <taxon>Bangiophyceae</taxon>
        <taxon>Bangiales</taxon>
        <taxon>Bangiaceae</taxon>
        <taxon>Porphyra</taxon>
    </lineage>
</organism>
<evidence type="ECO:0000259" key="8">
    <source>
        <dbReference type="Pfam" id="PF00962"/>
    </source>
</evidence>
<keyword evidence="7" id="KW-0732">Signal</keyword>
<dbReference type="GO" id="GO:0004000">
    <property type="term" value="F:adenosine deaminase activity"/>
    <property type="evidence" value="ECO:0007669"/>
    <property type="project" value="UniProtKB-ARBA"/>
</dbReference>
<evidence type="ECO:0000256" key="6">
    <source>
        <dbReference type="ARBA" id="ARBA00022833"/>
    </source>
</evidence>
<dbReference type="InterPro" id="IPR032466">
    <property type="entry name" value="Metal_Hydrolase"/>
</dbReference>
<gene>
    <name evidence="9" type="ORF">BU14_0312s0008</name>
</gene>
<dbReference type="InterPro" id="IPR006330">
    <property type="entry name" value="Ado/ade_deaminase"/>
</dbReference>
<evidence type="ECO:0000313" key="10">
    <source>
        <dbReference type="Proteomes" id="UP000218209"/>
    </source>
</evidence>
<name>A0A1X6NZM3_PORUM</name>
<dbReference type="GO" id="GO:0006154">
    <property type="term" value="P:adenosine catabolic process"/>
    <property type="evidence" value="ECO:0007669"/>
    <property type="project" value="TreeGrafter"/>
</dbReference>
<evidence type="ECO:0000256" key="5">
    <source>
        <dbReference type="ARBA" id="ARBA00022801"/>
    </source>
</evidence>
<dbReference type="AlphaFoldDB" id="A0A1X6NZM3"/>
<accession>A0A1X6NZM3</accession>